<evidence type="ECO:0000256" key="4">
    <source>
        <dbReference type="RuleBase" id="RU004262"/>
    </source>
</evidence>
<reference evidence="6" key="1">
    <citation type="submission" date="2021-12" db="EMBL/GenBank/DDBJ databases">
        <authorList>
            <person name="King R."/>
        </authorList>
    </citation>
    <scope>NUCLEOTIDE SEQUENCE</scope>
</reference>
<keyword evidence="7" id="KW-1185">Reference proteome</keyword>
<evidence type="ECO:0000256" key="1">
    <source>
        <dbReference type="ARBA" id="ARBA00004613"/>
    </source>
</evidence>
<name>A0A9P0B511_BRAAE</name>
<dbReference type="GO" id="GO:0016042">
    <property type="term" value="P:lipid catabolic process"/>
    <property type="evidence" value="ECO:0007669"/>
    <property type="project" value="TreeGrafter"/>
</dbReference>
<evidence type="ECO:0000259" key="5">
    <source>
        <dbReference type="Pfam" id="PF00151"/>
    </source>
</evidence>
<dbReference type="Proteomes" id="UP001154078">
    <property type="component" value="Chromosome 4"/>
</dbReference>
<proteinExistence type="inferred from homology"/>
<dbReference type="InterPro" id="IPR029058">
    <property type="entry name" value="AB_hydrolase_fold"/>
</dbReference>
<organism evidence="6 7">
    <name type="scientific">Brassicogethes aeneus</name>
    <name type="common">Rape pollen beetle</name>
    <name type="synonym">Meligethes aeneus</name>
    <dbReference type="NCBI Taxonomy" id="1431903"/>
    <lineage>
        <taxon>Eukaryota</taxon>
        <taxon>Metazoa</taxon>
        <taxon>Ecdysozoa</taxon>
        <taxon>Arthropoda</taxon>
        <taxon>Hexapoda</taxon>
        <taxon>Insecta</taxon>
        <taxon>Pterygota</taxon>
        <taxon>Neoptera</taxon>
        <taxon>Endopterygota</taxon>
        <taxon>Coleoptera</taxon>
        <taxon>Polyphaga</taxon>
        <taxon>Cucujiformia</taxon>
        <taxon>Nitidulidae</taxon>
        <taxon>Meligethinae</taxon>
        <taxon>Brassicogethes</taxon>
    </lineage>
</organism>
<comment type="subcellular location">
    <subcellularLocation>
        <location evidence="1">Secreted</location>
    </subcellularLocation>
</comment>
<dbReference type="Gene3D" id="3.40.50.1820">
    <property type="entry name" value="alpha/beta hydrolase"/>
    <property type="match status" value="1"/>
</dbReference>
<dbReference type="EMBL" id="OV121135">
    <property type="protein sequence ID" value="CAH0555128.1"/>
    <property type="molecule type" value="Genomic_DNA"/>
</dbReference>
<evidence type="ECO:0000256" key="3">
    <source>
        <dbReference type="ARBA" id="ARBA00022525"/>
    </source>
</evidence>
<sequence>MWPLIKLNVESSRDLGNKKMIYQCRGLPFVRTERLPKYMYLIVPKHRDDGRALLEDIKDLSLPDLVKLVQDTTQRRPNDVHESDVSFYLYTKNLSGIKVNYTLTEVLNTSKPFKFIIHGYIENHKRLWYKNMTTEYLINGDFNIIQVDWERPSRFSYISSAFNTRYVVLFILVKKMECASSTSSDEWECELEECAVAIIINKKQNFFNVDCTGTHMNALFQ</sequence>
<dbReference type="GO" id="GO:0016298">
    <property type="term" value="F:lipase activity"/>
    <property type="evidence" value="ECO:0007669"/>
    <property type="project" value="InterPro"/>
</dbReference>
<dbReference type="GO" id="GO:0005615">
    <property type="term" value="C:extracellular space"/>
    <property type="evidence" value="ECO:0007669"/>
    <property type="project" value="TreeGrafter"/>
</dbReference>
<protein>
    <recommendedName>
        <fullName evidence="5">Lipase domain-containing protein</fullName>
    </recommendedName>
</protein>
<feature type="domain" description="Lipase" evidence="5">
    <location>
        <begin position="71"/>
        <end position="168"/>
    </location>
</feature>
<dbReference type="PANTHER" id="PTHR11610">
    <property type="entry name" value="LIPASE"/>
    <property type="match status" value="1"/>
</dbReference>
<dbReference type="InterPro" id="IPR000734">
    <property type="entry name" value="TAG_lipase"/>
</dbReference>
<dbReference type="SUPFAM" id="SSF53474">
    <property type="entry name" value="alpha/beta-Hydrolases"/>
    <property type="match status" value="1"/>
</dbReference>
<evidence type="ECO:0000256" key="2">
    <source>
        <dbReference type="ARBA" id="ARBA00010701"/>
    </source>
</evidence>
<keyword evidence="3" id="KW-0964">Secreted</keyword>
<dbReference type="AlphaFoldDB" id="A0A9P0B511"/>
<accession>A0A9P0B511</accession>
<dbReference type="Pfam" id="PF00151">
    <property type="entry name" value="Lipase"/>
    <property type="match status" value="1"/>
</dbReference>
<evidence type="ECO:0000313" key="6">
    <source>
        <dbReference type="EMBL" id="CAH0555128.1"/>
    </source>
</evidence>
<dbReference type="PANTHER" id="PTHR11610:SF173">
    <property type="entry name" value="LIPASE DOMAIN-CONTAINING PROTEIN-RELATED"/>
    <property type="match status" value="1"/>
</dbReference>
<comment type="similarity">
    <text evidence="2 4">Belongs to the AB hydrolase superfamily. Lipase family.</text>
</comment>
<dbReference type="InterPro" id="IPR013818">
    <property type="entry name" value="Lipase"/>
</dbReference>
<dbReference type="GO" id="GO:0017171">
    <property type="term" value="F:serine hydrolase activity"/>
    <property type="evidence" value="ECO:0007669"/>
    <property type="project" value="TreeGrafter"/>
</dbReference>
<evidence type="ECO:0000313" key="7">
    <source>
        <dbReference type="Proteomes" id="UP001154078"/>
    </source>
</evidence>
<dbReference type="OrthoDB" id="199913at2759"/>
<gene>
    <name evidence="6" type="ORF">MELIAE_LOCUS6564</name>
</gene>